<dbReference type="GO" id="GO:0016491">
    <property type="term" value="F:oxidoreductase activity"/>
    <property type="evidence" value="ECO:0007669"/>
    <property type="project" value="InterPro"/>
</dbReference>
<dbReference type="GeneID" id="13289322"/>
<keyword evidence="7" id="KW-1185">Reference proteome</keyword>
<evidence type="ECO:0000256" key="3">
    <source>
        <dbReference type="SAM" id="SignalP"/>
    </source>
</evidence>
<dbReference type="PRINTS" id="PR00092">
    <property type="entry name" value="TYROSINASE"/>
</dbReference>
<dbReference type="InterPro" id="IPR008922">
    <property type="entry name" value="Di-copper_centre_dom_sf"/>
</dbReference>
<accession>E5A901</accession>
<dbReference type="Gene3D" id="1.10.1280.10">
    <property type="entry name" value="Di-copper center containing domain from catechol oxidase"/>
    <property type="match status" value="1"/>
</dbReference>
<dbReference type="VEuPathDB" id="FungiDB:LEMA_P076850.1"/>
<dbReference type="OrthoDB" id="6132182at2759"/>
<protein>
    <submittedName>
        <fullName evidence="6">Similar to tyrosinase central domain protein</fullName>
    </submittedName>
</protein>
<dbReference type="InterPro" id="IPR050316">
    <property type="entry name" value="Tyrosinase/Hemocyanin"/>
</dbReference>
<dbReference type="PANTHER" id="PTHR11474">
    <property type="entry name" value="TYROSINASE FAMILY MEMBER"/>
    <property type="match status" value="1"/>
</dbReference>
<dbReference type="Proteomes" id="UP000002668">
    <property type="component" value="Genome"/>
</dbReference>
<reference evidence="7" key="1">
    <citation type="journal article" date="2011" name="Nat. Commun.">
        <title>Effector diversification within compartments of the Leptosphaeria maculans genome affected by Repeat-Induced Point mutations.</title>
        <authorList>
            <person name="Rouxel T."/>
            <person name="Grandaubert J."/>
            <person name="Hane J.K."/>
            <person name="Hoede C."/>
            <person name="van de Wouw A.P."/>
            <person name="Couloux A."/>
            <person name="Dominguez V."/>
            <person name="Anthouard V."/>
            <person name="Bally P."/>
            <person name="Bourras S."/>
            <person name="Cozijnsen A.J."/>
            <person name="Ciuffetti L.M."/>
            <person name="Degrave A."/>
            <person name="Dilmaghani A."/>
            <person name="Duret L."/>
            <person name="Fudal I."/>
            <person name="Goodwin S.B."/>
            <person name="Gout L."/>
            <person name="Glaser N."/>
            <person name="Linglin J."/>
            <person name="Kema G.H.J."/>
            <person name="Lapalu N."/>
            <person name="Lawrence C.B."/>
            <person name="May K."/>
            <person name="Meyer M."/>
            <person name="Ollivier B."/>
            <person name="Poulain J."/>
            <person name="Schoch C.L."/>
            <person name="Simon A."/>
            <person name="Spatafora J.W."/>
            <person name="Stachowiak A."/>
            <person name="Turgeon B.G."/>
            <person name="Tyler B.M."/>
            <person name="Vincent D."/>
            <person name="Weissenbach J."/>
            <person name="Amselem J."/>
            <person name="Quesneville H."/>
            <person name="Oliver R.P."/>
            <person name="Wincker P."/>
            <person name="Balesdent M.-H."/>
            <person name="Howlett B.J."/>
        </authorList>
    </citation>
    <scope>NUCLEOTIDE SEQUENCE [LARGE SCALE GENOMIC DNA]</scope>
    <source>
        <strain evidence="7">JN3 / isolate v23.1.3 / race Av1-4-5-6-7-8</strain>
    </source>
</reference>
<dbReference type="PANTHER" id="PTHR11474:SF116">
    <property type="entry name" value="TYROSINASE"/>
    <property type="match status" value="1"/>
</dbReference>
<name>E5A901_LEPMJ</name>
<keyword evidence="3" id="KW-0732">Signal</keyword>
<dbReference type="EMBL" id="FP929137">
    <property type="protein sequence ID" value="CBY00096.1"/>
    <property type="molecule type" value="Genomic_DNA"/>
</dbReference>
<gene>
    <name evidence="6" type="ORF">LEMA_P076850.1</name>
</gene>
<dbReference type="OMA" id="GTHINQT"/>
<dbReference type="GO" id="GO:0046872">
    <property type="term" value="F:metal ion binding"/>
    <property type="evidence" value="ECO:0007669"/>
    <property type="project" value="UniProtKB-KW"/>
</dbReference>
<keyword evidence="1" id="KW-0479">Metal-binding</keyword>
<proteinExistence type="predicted"/>
<dbReference type="Pfam" id="PF00264">
    <property type="entry name" value="Tyrosinase"/>
    <property type="match status" value="1"/>
</dbReference>
<sequence>MRFSTSLALTLLAGTLSNALPAPQDASNSTIEHSDLPTEASSNPSEAGHQLAKLAEFAQQEANATLKANSPKRGSCNIFNVAVRREWGALSRPERKAYIDAVLCLQSKPAKTPASLIPGAKTRFDDFLGTHINQTLIIHYTGTFLAWHRYFVWHYEQALRNECGYRGYQPYWNWAKTAATGLERSPILDGSPTSMSGNGEFIPNRGNVILGGNGLPDLTLPPGTGGGCVKSGPFKNMTVNLGPVALSLTDGTTESNGDGLSYNPRCLKRDLTDWINKKFADATSVTSLILQNKDIESFQMIMQGIPGSGNIGVHGGGHFAMGGDPGRDMFTSPGDPLFYLHHGMIDRVWWIWQQLDRKTRTSSAGISGTNTFLNTPPSPNTTLSTPIDLGFAAGPPKTMADLMSTTEGPMCYIYL</sequence>
<evidence type="ECO:0000313" key="7">
    <source>
        <dbReference type="Proteomes" id="UP000002668"/>
    </source>
</evidence>
<dbReference type="RefSeq" id="XP_003843575.1">
    <property type="nucleotide sequence ID" value="XM_003843527.1"/>
</dbReference>
<evidence type="ECO:0000256" key="1">
    <source>
        <dbReference type="ARBA" id="ARBA00022723"/>
    </source>
</evidence>
<evidence type="ECO:0000259" key="5">
    <source>
        <dbReference type="PROSITE" id="PS00498"/>
    </source>
</evidence>
<dbReference type="PROSITE" id="PS00498">
    <property type="entry name" value="TYROSINASE_2"/>
    <property type="match status" value="1"/>
</dbReference>
<feature type="domain" description="Tyrosinase copper-binding" evidence="5">
    <location>
        <begin position="335"/>
        <end position="346"/>
    </location>
</feature>
<dbReference type="AlphaFoldDB" id="E5A901"/>
<dbReference type="STRING" id="985895.E5A901"/>
<feature type="signal peptide" evidence="3">
    <location>
        <begin position="1"/>
        <end position="19"/>
    </location>
</feature>
<organism evidence="7">
    <name type="scientific">Leptosphaeria maculans (strain JN3 / isolate v23.1.3 / race Av1-4-5-6-7-8)</name>
    <name type="common">Blackleg fungus</name>
    <name type="synonym">Phoma lingam</name>
    <dbReference type="NCBI Taxonomy" id="985895"/>
    <lineage>
        <taxon>Eukaryota</taxon>
        <taxon>Fungi</taxon>
        <taxon>Dikarya</taxon>
        <taxon>Ascomycota</taxon>
        <taxon>Pezizomycotina</taxon>
        <taxon>Dothideomycetes</taxon>
        <taxon>Pleosporomycetidae</taxon>
        <taxon>Pleosporales</taxon>
        <taxon>Pleosporineae</taxon>
        <taxon>Leptosphaeriaceae</taxon>
        <taxon>Plenodomus</taxon>
        <taxon>Plenodomus lingam/Leptosphaeria maculans species complex</taxon>
    </lineage>
</organism>
<dbReference type="HOGENOM" id="CLU_035914_0_0_1"/>
<evidence type="ECO:0000256" key="2">
    <source>
        <dbReference type="SAM" id="MobiDB-lite"/>
    </source>
</evidence>
<dbReference type="InterPro" id="IPR002227">
    <property type="entry name" value="Tyrosinase_Cu-bd"/>
</dbReference>
<feature type="region of interest" description="Disordered" evidence="2">
    <location>
        <begin position="23"/>
        <end position="49"/>
    </location>
</feature>
<feature type="domain" description="Tyrosinase copper-binding" evidence="4">
    <location>
        <begin position="139"/>
        <end position="156"/>
    </location>
</feature>
<feature type="chain" id="PRO_5003192501" evidence="3">
    <location>
        <begin position="20"/>
        <end position="415"/>
    </location>
</feature>
<dbReference type="InParanoid" id="E5A901"/>
<evidence type="ECO:0000259" key="4">
    <source>
        <dbReference type="PROSITE" id="PS00497"/>
    </source>
</evidence>
<dbReference type="PROSITE" id="PS00497">
    <property type="entry name" value="TYROSINASE_1"/>
    <property type="match status" value="1"/>
</dbReference>
<dbReference type="SUPFAM" id="SSF48056">
    <property type="entry name" value="Di-copper centre-containing domain"/>
    <property type="match status" value="1"/>
</dbReference>
<dbReference type="eggNOG" id="ENOG502RM4B">
    <property type="taxonomic scope" value="Eukaryota"/>
</dbReference>
<evidence type="ECO:0000313" key="6">
    <source>
        <dbReference type="EMBL" id="CBY00096.1"/>
    </source>
</evidence>